<evidence type="ECO:0000256" key="1">
    <source>
        <dbReference type="ARBA" id="ARBA00004196"/>
    </source>
</evidence>
<keyword evidence="6 9" id="KW-0472">Membrane</keyword>
<feature type="transmembrane region" description="Helical" evidence="9">
    <location>
        <begin position="4139"/>
        <end position="4160"/>
    </location>
</feature>
<keyword evidence="7" id="KW-0998">Cell outer membrane</keyword>
<reference evidence="10 11" key="1">
    <citation type="submission" date="2014-06" db="EMBL/GenBank/DDBJ databases">
        <authorList>
            <person name="Swart Estienne"/>
        </authorList>
    </citation>
    <scope>NUCLEOTIDE SEQUENCE [LARGE SCALE GENOMIC DNA]</scope>
    <source>
        <strain evidence="10 11">130c</strain>
    </source>
</reference>
<keyword evidence="5" id="KW-0732">Signal</keyword>
<feature type="transmembrane region" description="Helical" evidence="9">
    <location>
        <begin position="4172"/>
        <end position="4194"/>
    </location>
</feature>
<evidence type="ECO:0000313" key="10">
    <source>
        <dbReference type="EMBL" id="CDW71354.1"/>
    </source>
</evidence>
<dbReference type="InterPro" id="IPR006626">
    <property type="entry name" value="PbH1"/>
</dbReference>
<sequence>MSFCRVRLQLARNVKMRLLDAYLARNQQFQPLIIQILQPQQINLLPVICVEMDFIYCLEMFSMGTFRIIPSVFQIALKHTPLMLIMRQQELVHGAENIANLVILNMGAKNVMEWNSKKDGLMANNSRMLVLNVEILSIKSCQDLLNLFQIKLMGSSLSVVISNFIHNQIGENIQPDMKNDTNLKFIHGIAPNAMMNTFSSILITRHMIALSMINFMKVSLDANLVLLPKSQNMLAVVMDMLLINLLALQLVMLDNMGSKATECKSCKKGYYLQLTNRKLQVGSCVLKTNSFLQQSIYVGTAIDFQQQSIDNTQGTYNAPFSSLVDAIEKAYELGAPYTSAEITILLRLGIYSLSPHAMVRYYPVDHYMPWNLDQFSQTTKIIIRPDLPGVTAKILYKLRDTFRFLVGGGLTIQNLRFDAIDSTIDMTRDFDSGNLCSQDFAVNCCGVSSDGTEECYGAFGTNFFEFDITERTMRTQPSTLVLENVVFENYVYEYNSFIELNKFGGHVIMKNVTFDNMNSCGAIIRNKRSFVTSSLPMTTFSEVYRARSSSYQYDLQQAKYTFSNGFNPFSSNCSNTNYFTLNNCFSTKIEDSTFSNFGKMKNLSTYPTTVDPNHKLQYQGLILDLKTFNGPIILLNNTFTNNIIKYGSCMMAEYIKTYQANPTDKYPTLGTKTKFQMKSWINIEWQRDWPIDIIKNNFTNNTSVQGIIYIELHARSKNSRLIIARNSFTRNAGYIDVSTINIRSRATAEQNLSTHIPKNNNMYCSGHLIDSNYFTQNYGCANKAGGVVKFQCYDYYQAEIDAIGTLQNIDHYSTIQNQFYAIDFNSFSPLISTSVTYYGIEYIFDILWVIFRSNVFIKNFATNNNAILHIFGTPRVKMDNSTFIGNGDAFREVTDSLGKYIIASSEITIESTGSQMYNNNINEQAIGPIYIQRLGQLVFTNNKFESNWLFEQQYNSKKASILYLQTMNGQLTIDGLEVYNYSSVYDNQYGPSSFGISEPSYSGREQAFIHPLIRFESSHFKFIDCFKTSTTFRNVRFQQVQNDENQYLLINMITLGLVSTNVFYNHITSFAINNFYFKDVDCFNCQKTVISFSQLSMTITNMTLININSNTQKNLRYQQSAFMEIVVRKPYLDSNSALRTEKLTIDGLNVQNFLSSDTSKIFYIYQDTISTAQTPAVDQIIFKNSNIQGYYSPKFGAFLMDSDSQYIRFENTSFRNISVAYNQVQGQEYSAIRINNARKLVLEAVSASDIYNKATQLTSGLLDGCGRLVCVVSTQNFDLVVSKNTLIGTTDGTLINRESTILGQLTSNQFTQPAMIEVRLTSNNFNGQIVDSQFINCTTAYQGSTINIVTTGSKTIDYQSSVFKNNAALYGGAIYCSKCSLTFTNLTFDSNTAIDGGDIYIEQNAIQTISFNSLVAKNSYSTNNGGSIIINDVRELSYIVNIKQTTGINSTFTNIYSGGEGGVLNFASPSNLDLAIEGSYFDTIKTIKSGGAVMISKITANNQNLNINVIDSKFRVIEAQDNDGGVFHLSALSKTSTISIQNSDLNQIKAGGIGGAIYSANNDGGIAYFSSTTGNKNFTLMATTIISSSADSGKGGLVFSLGQDLTANFLEQTNIKDSYANQGSLIYSENSKTVMGIKEAIINGTKSTGQCSGILLNNQNSVDISITQNSQIYNLTSALSGGLMYINAASISLNVLNSNISSVSSQLKGGVIYISSMANMMTFNIDNSQFTGMSSFQEGSVAYINGTATSDIQFTLQNSLFNIRSIAMYQNWPTNYNTMLSNIDNEVDRVGGLFYFDNSVGGRVIANNNIYRDCYNTLTGSTFYVPQRVLLQDNSSLYKGNGGYKGVISLNGTLVQLNNVTFIDSVSKYGSIIHIINNGSIEFTLPTMLYGKARFQGGAFYAEGKGPVIINIVDCVGLISYFESNKDGGFLYTDNIDLSLNFTNCTMNNIFAKQNGGFIYIKSLNYANFTLANFQNISSNGIGTLIYSDQPGPKIRIHNSTFQCSANYNSAQINADVYNNRTTLGSLFYVKNADLFESVGNTFQNCYTQSQGAIFNLDSTIFTDQSSIYKNNAALQGGACMLTNMTAHINNATFTQLIAWSGGAFYFNGPNKLYMQDLTVDYVESFGDGGFMSIIDPENTMLIEIKGKVSITNVASRLQNAGAFYINAPKATLSLLESVIVQNSSSKFYGGFMQIKDAQEINIVKSLFLKVKTYRLGSFIYSESSIANININQSTFDLQGKSTIASDRIYLTQRTFVYACAFYLKNLPMLIAKNNTYKNCYAIDYGSVYRLENATIIDDGSFFLGNAAVYGGNMHCKSCNATFKKSVFENTQANQGGLLFIQDKANVYFENLQANSCYSIQGGGFLYAKQSISGQAASVKLTNFANLTDILSENSGGSFYIDHPLFDIDINEPISIVNTKALSGSGGVFNIVRARNITIQNSVFRDYSSTTFGSFLYSQSQVAVIYLINNSISGQTERFTEFSEFISSYTIGGSIYVSNAQNKIISARNVFENTFIANQGSIFTLINSVLDDTGSTYQYNKARFGGVIYCDQCNLNLKSSIFENNQAYQGGVFYIKDHKGIMNLDNITITHSQATYQGGAFYLIGYSTESLIFRGMKINDSSSKDEGGVFYLDHTGRNILMDGLNIQNCYSLNSGGIIFVQTQISLNITNSQFHNFTSYLQGSMLYSDYEQLELIMANNTITCVKDPYDFSKDLEGRIDLIIPTSTRSGTFYLRYAKIIEANNNTIQNCYLADKGAAFYLFQTQMKDVNSTYRYNSAIQGSVFFLDETSLEIDGDKINNSFASAGGVIYVNQFSPLSVSNSVFVYNQALKYGGVAHISQPVNPTIQTTMKFSHTSISGSHSGMQGGVFYIDSNELSLIDMNAIDINNSTTTQSGGVFSINALDGELRFRSDDPNKKSIMSVFAAENYGSCIYSVATNLKLNISQTIVQGKLTYNRDSVRSRLSAQTSNFAGAIYISGSTKGIFSNYNEYRNCYIGSIGGVYTLISITMIEIGSTYFQNAAVGGGAIKCDSCILKISKASFSSNQAYSGGAILLDNQAQVNISQTSMTYNYAEQKGGVINIIKSGLGAISNLWLEISDCIETQFNYANQGGFLSTENQYVTINIYKTNIYTVTAVEYGGMINIVDAARINIVNSRLSDSVAPVGATIFSTSTVVEIYLYSNYVECQPNFDPLELGTYLDLVEPKYQLQSNFMIRNAKLLLSEANEYYKCGITNFGGVFTLQQTNFNDTKSYYHLNAGAQGGIINCQESNASFVGTVFDKNYGNVGGVISINQNSYLYIHSCSFTNNYAYASAGVIYVSTESYFTTINTIYTKNYAPETATIQVLGSSPIANNTILNCNFEYNTADKNTISLMYSNTYISKSSFENNKATIRSKNIFMGFSNVQIYDTKFSNAYETRKDKYSAISDSAMGTYFFIIFDVNLIVQSCQFQNGIANLGGAIYISGDSDIRIYNCKFQDNYAASYGGAIYAVGFNNLIIAERTSFKQNLAPEAGDDIYVSNTDSNLTIENVDMTNPNAKNSIYAEQVSLHMYKTTMNKVQNENSNQGAGIYCLNCRKINISYSTFKSLSSEYGGAIYIEENEVNKKTIDKYGKYMISESVFQSNQGLVTGGAIYLNNPQYFTLNNTQFISNSVYYSKSAAQQLISGAGGAIYYTCDEQLLNCKFDLINKNKFTKNTAEIKGGAIYWDVIEPIFKSSNVQMDSNYANKYGDDISCFSQNLKVINWNTYLKQMVKAGLKSNDDEESLARRLLIEEINQRKLTDGVLKENSTTVNSLRSGGVIPRIYLAHVDKYGQIVGSDSSSKVRVTVNQSANTLEKANEYPPVIEGDTQFIAVSGMIIARDLIFTATPGYKFSISFSTDGIDMTKQSNIQYLKQIGSNSKSLDTDIVIEVRGCSLGEQFTTAGKCVQCPEGETYSLEIMTKPGDCATCPLDKAVCNGGQNIGPKQGYWRRSNSSSTFIRCLYEAACLGMVEPENNPMGSCAEGYQKILCADCIVGFSRKNEYECGKCPDQTSNIVRIVFVFLAMIVVVVFVVRSTLQGAKETGNITGIFFKILLNHIQLIMLTASFNFNWPAQVMAFFDTSKPVAAVSTQILSFDCFLDLRTSNAQFTGNKAPFYDMRIFFQKLVMLGILPFVCALATIIFWRVFKIIKKTEIGIRSRLISTMVIVLFLIHPSIVQYMFLDFKCMDIEDESRVVSDLEVICWSAQHRILSFFVAIPSIIVWGLGIPAFALLMMYQVSNNLSSIDSKERYGFLFRGYKEEFYFWEILNMYRKMTLIFIAVFVKNIGVIAQALIVFVILIVQVYSMFKKCSYRFLIVNLKKKPYITIELNNLELLSLVTSMITVYCGLFFIADKPADWIKENPEYSQGSIALSDSSMLVLFIIIVIANLIFLVYWLFCMFNEIRLKIRNKFPKIYLVLCLCFNTGKFASELLKLQQKTKDDEIKQAFLKRIKELKRMYNQGKLILNENTLEKLQVHLDPKRLRAIAQGKKEYIDPMNKKRQVRVQIDLQQQKQFYSKVHDLQKVGLNQPIETQNHEDSMEKEKKRIREDKKKTPKKNKASKAVSNNNYTSIRDGLSSAKTMASREKQDNISINIDNGFLDDTMEKMQRKNKKSQLFDRFKTKNKKSKAVLEHQSTGHSMLYLNKNNDDFDSQIMTNRNKLSTNGDLLVDDDDVTGNDYDTEMEYQEIEDYAHYEEQVEQLKRLNEKARYMGYTDSIIDVKKVDEKLKEQEKKEKIKIQGLEPERLLEALPGLSDSIHRELEVHEISEDNPQESEKSVHVTQVLEDDSNNISEELAQLSNVRKSANEISSFGQADNNLVAHRSMMPDGIRQSELVQKQVRSAQGAKRQKIRQITKKEAVKKILEEEHQRILHEKISQAQVKRPKLKRKQTLVVFDEEANLETIEHLKKINEEEELKREEEKQKNQIEEPYDQIMTENLETNRPLTQKHETKSKVSKPSRGVSRNTEKKVEVSEMKDSLDFDDMEYYIGGQDSFKSFKQSSISQSVKRFLQKSILGTKDKKQQ</sequence>
<evidence type="ECO:0000256" key="2">
    <source>
        <dbReference type="ARBA" id="ARBA00004442"/>
    </source>
</evidence>
<dbReference type="SMART" id="SM00710">
    <property type="entry name" value="PbH1"/>
    <property type="match status" value="22"/>
</dbReference>
<name>A0A077ZPI1_STYLE</name>
<evidence type="ECO:0000256" key="7">
    <source>
        <dbReference type="ARBA" id="ARBA00023237"/>
    </source>
</evidence>
<evidence type="ECO:0000256" key="9">
    <source>
        <dbReference type="SAM" id="Phobius"/>
    </source>
</evidence>
<dbReference type="EMBL" id="CCKQ01000294">
    <property type="protein sequence ID" value="CDW71354.1"/>
    <property type="molecule type" value="Genomic_DNA"/>
</dbReference>
<proteinExistence type="predicted"/>
<organism evidence="10 11">
    <name type="scientific">Stylonychia lemnae</name>
    <name type="common">Ciliate</name>
    <dbReference type="NCBI Taxonomy" id="5949"/>
    <lineage>
        <taxon>Eukaryota</taxon>
        <taxon>Sar</taxon>
        <taxon>Alveolata</taxon>
        <taxon>Ciliophora</taxon>
        <taxon>Intramacronucleata</taxon>
        <taxon>Spirotrichea</taxon>
        <taxon>Stichotrichia</taxon>
        <taxon>Sporadotrichida</taxon>
        <taxon>Oxytrichidae</taxon>
        <taxon>Stylonychinae</taxon>
        <taxon>Stylonychia</taxon>
    </lineage>
</organism>
<dbReference type="InterPro" id="IPR003368">
    <property type="entry name" value="POMP_repeat"/>
</dbReference>
<dbReference type="PANTHER" id="PTHR11319">
    <property type="entry name" value="G PROTEIN-COUPLED RECEPTOR-RELATED"/>
    <property type="match status" value="1"/>
</dbReference>
<dbReference type="OrthoDB" id="10035969at2759"/>
<feature type="transmembrane region" description="Helical" evidence="9">
    <location>
        <begin position="4063"/>
        <end position="4083"/>
    </location>
</feature>
<evidence type="ECO:0000256" key="5">
    <source>
        <dbReference type="ARBA" id="ARBA00022729"/>
    </source>
</evidence>
<dbReference type="InterPro" id="IPR011050">
    <property type="entry name" value="Pectin_lyase_fold/virulence"/>
</dbReference>
<keyword evidence="4" id="KW-0964">Secreted</keyword>
<dbReference type="NCBIfam" id="TIGR01376">
    <property type="entry name" value="POMP_repeat"/>
    <property type="match status" value="1"/>
</dbReference>
<feature type="region of interest" description="Disordered" evidence="8">
    <location>
        <begin position="4540"/>
        <end position="4584"/>
    </location>
</feature>
<feature type="transmembrane region" description="Helical" evidence="9">
    <location>
        <begin position="4289"/>
        <end position="4317"/>
    </location>
</feature>
<evidence type="ECO:0000256" key="8">
    <source>
        <dbReference type="SAM" id="MobiDB-lite"/>
    </source>
</evidence>
<gene>
    <name evidence="10" type="primary">Contig986.g1084</name>
    <name evidence="10" type="ORF">STYLEM_297</name>
</gene>
<keyword evidence="11" id="KW-1185">Reference proteome</keyword>
<evidence type="ECO:0000313" key="11">
    <source>
        <dbReference type="Proteomes" id="UP000039865"/>
    </source>
</evidence>
<dbReference type="GO" id="GO:0005576">
    <property type="term" value="C:extracellular region"/>
    <property type="evidence" value="ECO:0007669"/>
    <property type="project" value="UniProtKB-SubCell"/>
</dbReference>
<accession>A0A077ZPI1</accession>
<keyword evidence="9" id="KW-1133">Transmembrane helix</keyword>
<feature type="region of interest" description="Disordered" evidence="8">
    <location>
        <begin position="4949"/>
        <end position="4984"/>
    </location>
</feature>
<comment type="subcellular location">
    <subcellularLocation>
        <location evidence="1">Cell envelope</location>
    </subcellularLocation>
    <subcellularLocation>
        <location evidence="2">Cell outer membrane</location>
    </subcellularLocation>
    <subcellularLocation>
        <location evidence="3">Secreted</location>
    </subcellularLocation>
</comment>
<feature type="transmembrane region" description="Helical" evidence="9">
    <location>
        <begin position="4347"/>
        <end position="4365"/>
    </location>
</feature>
<dbReference type="Proteomes" id="UP000039865">
    <property type="component" value="Unassembled WGS sequence"/>
</dbReference>
<evidence type="ECO:0000256" key="6">
    <source>
        <dbReference type="ARBA" id="ARBA00023136"/>
    </source>
</evidence>
<dbReference type="InParanoid" id="A0A077ZPI1"/>
<feature type="transmembrane region" description="Helical" evidence="9">
    <location>
        <begin position="4029"/>
        <end position="4051"/>
    </location>
</feature>
<feature type="transmembrane region" description="Helical" evidence="9">
    <location>
        <begin position="4390"/>
        <end position="4410"/>
    </location>
</feature>
<protein>
    <submittedName>
        <fullName evidence="10">Uncharacterized protein</fullName>
    </submittedName>
</protein>
<feature type="transmembrane region" description="Helical" evidence="9">
    <location>
        <begin position="4223"/>
        <end position="4246"/>
    </location>
</feature>
<evidence type="ECO:0000256" key="4">
    <source>
        <dbReference type="ARBA" id="ARBA00022525"/>
    </source>
</evidence>
<feature type="compositionally biased region" description="Basic and acidic residues" evidence="8">
    <location>
        <begin position="4546"/>
        <end position="4564"/>
    </location>
</feature>
<keyword evidence="9" id="KW-0812">Transmembrane</keyword>
<evidence type="ECO:0000256" key="3">
    <source>
        <dbReference type="ARBA" id="ARBA00004613"/>
    </source>
</evidence>
<dbReference type="SUPFAM" id="SSF51126">
    <property type="entry name" value="Pectin lyase-like"/>
    <property type="match status" value="3"/>
</dbReference>
<dbReference type="PANTHER" id="PTHR11319:SF35">
    <property type="entry name" value="OUTER MEMBRANE PROTEIN PMPC-RELATED"/>
    <property type="match status" value="1"/>
</dbReference>